<dbReference type="EMBL" id="JXTC01000031">
    <property type="protein sequence ID" value="PON97562.1"/>
    <property type="molecule type" value="Genomic_DNA"/>
</dbReference>
<dbReference type="InParanoid" id="A0A2P5FIE7"/>
<dbReference type="Pfam" id="PF13456">
    <property type="entry name" value="RVT_3"/>
    <property type="match status" value="1"/>
</dbReference>
<proteinExistence type="predicted"/>
<evidence type="ECO:0000313" key="3">
    <source>
        <dbReference type="Proteomes" id="UP000237000"/>
    </source>
</evidence>
<dbReference type="OrthoDB" id="1752183at2759"/>
<evidence type="ECO:0000259" key="1">
    <source>
        <dbReference type="Pfam" id="PF13456"/>
    </source>
</evidence>
<dbReference type="Proteomes" id="UP000237000">
    <property type="component" value="Unassembled WGS sequence"/>
</dbReference>
<dbReference type="InterPro" id="IPR044730">
    <property type="entry name" value="RNase_H-like_dom_plant"/>
</dbReference>
<dbReference type="InterPro" id="IPR053151">
    <property type="entry name" value="RNase_H-like"/>
</dbReference>
<reference evidence="3" key="1">
    <citation type="submission" date="2016-06" db="EMBL/GenBank/DDBJ databases">
        <title>Parallel loss of symbiosis genes in relatives of nitrogen-fixing non-legume Parasponia.</title>
        <authorList>
            <person name="Van Velzen R."/>
            <person name="Holmer R."/>
            <person name="Bu F."/>
            <person name="Rutten L."/>
            <person name="Van Zeijl A."/>
            <person name="Liu W."/>
            <person name="Santuari L."/>
            <person name="Cao Q."/>
            <person name="Sharma T."/>
            <person name="Shen D."/>
            <person name="Roswanjaya Y."/>
            <person name="Wardhani T."/>
            <person name="Kalhor M.S."/>
            <person name="Jansen J."/>
            <person name="Van den Hoogen J."/>
            <person name="Gungor B."/>
            <person name="Hartog M."/>
            <person name="Hontelez J."/>
            <person name="Verver J."/>
            <person name="Yang W.-C."/>
            <person name="Schijlen E."/>
            <person name="Repin R."/>
            <person name="Schilthuizen M."/>
            <person name="Schranz E."/>
            <person name="Heidstra R."/>
            <person name="Miyata K."/>
            <person name="Fedorova E."/>
            <person name="Kohlen W."/>
            <person name="Bisseling T."/>
            <person name="Smit S."/>
            <person name="Geurts R."/>
        </authorList>
    </citation>
    <scope>NUCLEOTIDE SEQUENCE [LARGE SCALE GENOMIC DNA]</scope>
    <source>
        <strain evidence="3">cv. RG33-2</strain>
    </source>
</reference>
<name>A0A2P5FIE7_TREOI</name>
<accession>A0A2P5FIE7</accession>
<evidence type="ECO:0000313" key="2">
    <source>
        <dbReference type="EMBL" id="PON97562.1"/>
    </source>
</evidence>
<gene>
    <name evidence="2" type="ORF">TorRG33x02_067640</name>
</gene>
<dbReference type="GO" id="GO:0003676">
    <property type="term" value="F:nucleic acid binding"/>
    <property type="evidence" value="ECO:0007669"/>
    <property type="project" value="InterPro"/>
</dbReference>
<dbReference type="InterPro" id="IPR002156">
    <property type="entry name" value="RNaseH_domain"/>
</dbReference>
<dbReference type="STRING" id="63057.A0A2P5FIE7"/>
<protein>
    <submittedName>
        <fullName evidence="2">Ribonuclease H-like domain containing protein</fullName>
    </submittedName>
</protein>
<dbReference type="PANTHER" id="PTHR47723:SF23">
    <property type="entry name" value="REVERSE TRANSCRIPTASE-LIKE PROTEIN"/>
    <property type="match status" value="1"/>
</dbReference>
<dbReference type="GO" id="GO:0004523">
    <property type="term" value="F:RNA-DNA hybrid ribonuclease activity"/>
    <property type="evidence" value="ECO:0007669"/>
    <property type="project" value="InterPro"/>
</dbReference>
<dbReference type="AlphaFoldDB" id="A0A2P5FIE7"/>
<feature type="domain" description="RNase H type-1" evidence="1">
    <location>
        <begin position="147"/>
        <end position="256"/>
    </location>
</feature>
<dbReference type="SUPFAM" id="SSF53098">
    <property type="entry name" value="Ribonuclease H-like"/>
    <property type="match status" value="1"/>
</dbReference>
<dbReference type="InterPro" id="IPR012337">
    <property type="entry name" value="RNaseH-like_sf"/>
</dbReference>
<dbReference type="InterPro" id="IPR036397">
    <property type="entry name" value="RNaseH_sf"/>
</dbReference>
<keyword evidence="3" id="KW-1185">Reference proteome</keyword>
<dbReference type="PANTHER" id="PTHR47723">
    <property type="entry name" value="OS05G0353850 PROTEIN"/>
    <property type="match status" value="1"/>
</dbReference>
<dbReference type="Gene3D" id="3.30.420.10">
    <property type="entry name" value="Ribonuclease H-like superfamily/Ribonuclease H"/>
    <property type="match status" value="1"/>
</dbReference>
<comment type="caution">
    <text evidence="2">The sequence shown here is derived from an EMBL/GenBank/DDBJ whole genome shotgun (WGS) entry which is preliminary data.</text>
</comment>
<organism evidence="2 3">
    <name type="scientific">Trema orientale</name>
    <name type="common">Charcoal tree</name>
    <name type="synonym">Celtis orientalis</name>
    <dbReference type="NCBI Taxonomy" id="63057"/>
    <lineage>
        <taxon>Eukaryota</taxon>
        <taxon>Viridiplantae</taxon>
        <taxon>Streptophyta</taxon>
        <taxon>Embryophyta</taxon>
        <taxon>Tracheophyta</taxon>
        <taxon>Spermatophyta</taxon>
        <taxon>Magnoliopsida</taxon>
        <taxon>eudicotyledons</taxon>
        <taxon>Gunneridae</taxon>
        <taxon>Pentapetalae</taxon>
        <taxon>rosids</taxon>
        <taxon>fabids</taxon>
        <taxon>Rosales</taxon>
        <taxon>Cannabaceae</taxon>
        <taxon>Trema</taxon>
    </lineage>
</organism>
<dbReference type="CDD" id="cd06222">
    <property type="entry name" value="RNase_H_like"/>
    <property type="match status" value="1"/>
</dbReference>
<sequence length="290" mass="33257">MDLIFTNCAYSHFIWSQVASTFEVDINVSMGIANIIIQAMWISFSPQISTRWKSTVITTILSIWHARNHILFEDLFILVHSTLAYIWAANNTDIGGMHNSQRDVVLLNGLYLTGRPSCAPRISSVHWNPPSAGWLNVNMDESSLGQLGFSSCGGVFRNSRGFVLGCFASKLGMGFSFEVELVGVVMAISIAFVCGWHRFWIESDSTYVVGLLKSRSKLVPWNHRNRWLHVLHMVHSIQIYVSHIYRERNQVVDSLAFVTLEDNQWWSYAPDFIKSLVFRDFYGLDYYHFR</sequence>